<evidence type="ECO:0000313" key="3">
    <source>
        <dbReference type="Proteomes" id="UP000515203"/>
    </source>
</evidence>
<dbReference type="Pfam" id="PF15397">
    <property type="entry name" value="DUF4618"/>
    <property type="match status" value="1"/>
</dbReference>
<keyword evidence="3" id="KW-1185">Reference proteome</keyword>
<evidence type="ECO:0000256" key="1">
    <source>
        <dbReference type="SAM" id="Coils"/>
    </source>
</evidence>
<dbReference type="PANTHER" id="PTHR28574:SF1">
    <property type="entry name" value="RIKEN CDNA 6820408C15 GENE"/>
    <property type="match status" value="1"/>
</dbReference>
<name>A0A6P6EF59_OCTDE</name>
<proteinExistence type="predicted"/>
<organism evidence="3 4">
    <name type="scientific">Octodon degus</name>
    <name type="common">Degu</name>
    <name type="synonym">Sciurus degus</name>
    <dbReference type="NCBI Taxonomy" id="10160"/>
    <lineage>
        <taxon>Eukaryota</taxon>
        <taxon>Metazoa</taxon>
        <taxon>Chordata</taxon>
        <taxon>Craniata</taxon>
        <taxon>Vertebrata</taxon>
        <taxon>Euteleostomi</taxon>
        <taxon>Mammalia</taxon>
        <taxon>Eutheria</taxon>
        <taxon>Euarchontoglires</taxon>
        <taxon>Glires</taxon>
        <taxon>Rodentia</taxon>
        <taxon>Hystricomorpha</taxon>
        <taxon>Octodontidae</taxon>
        <taxon>Octodon</taxon>
    </lineage>
</organism>
<evidence type="ECO:0000256" key="2">
    <source>
        <dbReference type="SAM" id="MobiDB-lite"/>
    </source>
</evidence>
<sequence length="372" mass="43352">MAHVFPKPSHFGTHSTAQKSQFLWSKHETKPSTLPPLQQTSSHSKSKMKTSAGGSTESPSSALLLPLLPLQSAAVSSRLTPSVTSQLQNPQEGRLKEKLHPVKMPAKPRLMRMMLRNQRNLLQDVCKHEHFLSEQNEELVRAILDTEDSTALQVRAMLQQEDITVNMMDILEYSNNELQRWKSELEEWRKKEEHKKSSLEQQAEQLNTRIRNTQELVSFLNTYMDHEYPVRSVQIGGLMRQLQQVKDSQQEELDHLSEMRRMVLKSLSNTQQEKRRKVWRSLVVKTQHPRDKNLRQVIQDNKYQQQCMVRCRNLIDQSKEKVLTLKAEVESLQAQVRDPREVIFEDVLLRRPKCTPDMDVILNIPVDELLPF</sequence>
<dbReference type="PANTHER" id="PTHR28574">
    <property type="entry name" value="RIKEN CDNA 6820408C15"/>
    <property type="match status" value="1"/>
</dbReference>
<feature type="coiled-coil region" evidence="1">
    <location>
        <begin position="171"/>
        <end position="259"/>
    </location>
</feature>
<feature type="region of interest" description="Disordered" evidence="2">
    <location>
        <begin position="1"/>
        <end position="60"/>
    </location>
</feature>
<feature type="compositionally biased region" description="Polar residues" evidence="2">
    <location>
        <begin position="12"/>
        <end position="23"/>
    </location>
</feature>
<dbReference type="FunCoup" id="A0A6P6EF59">
    <property type="interactions" value="3"/>
</dbReference>
<dbReference type="AlphaFoldDB" id="A0A6P6EF59"/>
<dbReference type="Proteomes" id="UP000515203">
    <property type="component" value="Unplaced"/>
</dbReference>
<evidence type="ECO:0000313" key="4">
    <source>
        <dbReference type="RefSeq" id="XP_023570638.1"/>
    </source>
</evidence>
<dbReference type="OrthoDB" id="10003267at2759"/>
<accession>A0A6P6EF59</accession>
<dbReference type="GeneID" id="101585568"/>
<dbReference type="InParanoid" id="A0A6P6EF59"/>
<feature type="region of interest" description="Disordered" evidence="2">
    <location>
        <begin position="78"/>
        <end position="98"/>
    </location>
</feature>
<gene>
    <name evidence="4" type="primary">CUNH20orf96</name>
</gene>
<dbReference type="InterPro" id="IPR029236">
    <property type="entry name" value="DUF4618"/>
</dbReference>
<feature type="compositionally biased region" description="Polar residues" evidence="2">
    <location>
        <begin position="78"/>
        <end position="91"/>
    </location>
</feature>
<dbReference type="RefSeq" id="XP_023570638.1">
    <property type="nucleotide sequence ID" value="XM_023714870.1"/>
</dbReference>
<dbReference type="CTD" id="103188630"/>
<keyword evidence="1" id="KW-0175">Coiled coil</keyword>
<protein>
    <submittedName>
        <fullName evidence="4">Uncharacterized protein C20orf96 homolog isoform X1</fullName>
    </submittedName>
</protein>
<reference evidence="4" key="1">
    <citation type="submission" date="2025-08" db="UniProtKB">
        <authorList>
            <consortium name="RefSeq"/>
        </authorList>
    </citation>
    <scope>IDENTIFICATION</scope>
</reference>